<keyword evidence="2 7" id="KW-0813">Transport</keyword>
<gene>
    <name evidence="9" type="ORF">Ssi02_29350</name>
</gene>
<dbReference type="CDD" id="cd06261">
    <property type="entry name" value="TM_PBP2"/>
    <property type="match status" value="1"/>
</dbReference>
<evidence type="ECO:0000256" key="4">
    <source>
        <dbReference type="ARBA" id="ARBA00022692"/>
    </source>
</evidence>
<dbReference type="SUPFAM" id="SSF161098">
    <property type="entry name" value="MetI-like"/>
    <property type="match status" value="1"/>
</dbReference>
<protein>
    <submittedName>
        <fullName evidence="9">ABC transporter permease</fullName>
    </submittedName>
</protein>
<comment type="subcellular location">
    <subcellularLocation>
        <location evidence="1 7">Cell membrane</location>
        <topology evidence="1 7">Multi-pass membrane protein</topology>
    </subcellularLocation>
</comment>
<comment type="caution">
    <text evidence="9">The sequence shown here is derived from an EMBL/GenBank/DDBJ whole genome shotgun (WGS) entry which is preliminary data.</text>
</comment>
<dbReference type="PANTHER" id="PTHR43163">
    <property type="entry name" value="DIPEPTIDE TRANSPORT SYSTEM PERMEASE PROTEIN DPPB-RELATED"/>
    <property type="match status" value="1"/>
</dbReference>
<keyword evidence="3" id="KW-1003">Cell membrane</keyword>
<feature type="domain" description="ABC transmembrane type-1" evidence="8">
    <location>
        <begin position="94"/>
        <end position="303"/>
    </location>
</feature>
<feature type="transmembrane region" description="Helical" evidence="7">
    <location>
        <begin position="235"/>
        <end position="260"/>
    </location>
</feature>
<sequence>MVRLLARVGNALFTLLIAIAVVFLGVRALPGDPAVALLGEEGDPTALETVREQYGLDQPVIVQFVKYLQQIVTGNLGESVRTGLPVTDVIAGAIPVTLELTAVSMLVAITIGVTAGVIAALHRGRLAGWLVSVAALIGLSVPAFWLGLMAILLFAITIPILPASGFVPIDIDPVAHVAHLVMPSLVLGSAFAAVIMRQTRAAMLEALTTDYVRTATAKGLSRRQVVVKHALRNSLIVVVTIVGLQLGALIAGAVVTEQVFVIPGFGKLMIDAVATRDYPLIQGVVLITATAYIVINLLTDLLYTVVDPRVRVTTGGAA</sequence>
<evidence type="ECO:0000313" key="10">
    <source>
        <dbReference type="Proteomes" id="UP000606172"/>
    </source>
</evidence>
<evidence type="ECO:0000256" key="6">
    <source>
        <dbReference type="ARBA" id="ARBA00023136"/>
    </source>
</evidence>
<evidence type="ECO:0000256" key="3">
    <source>
        <dbReference type="ARBA" id="ARBA00022475"/>
    </source>
</evidence>
<dbReference type="RefSeq" id="WP_204025709.1">
    <property type="nucleotide sequence ID" value="NZ_BOOW01000018.1"/>
</dbReference>
<dbReference type="Pfam" id="PF00528">
    <property type="entry name" value="BPD_transp_1"/>
    <property type="match status" value="1"/>
</dbReference>
<organism evidence="9 10">
    <name type="scientific">Sinosporangium siamense</name>
    <dbReference type="NCBI Taxonomy" id="1367973"/>
    <lineage>
        <taxon>Bacteria</taxon>
        <taxon>Bacillati</taxon>
        <taxon>Actinomycetota</taxon>
        <taxon>Actinomycetes</taxon>
        <taxon>Streptosporangiales</taxon>
        <taxon>Streptosporangiaceae</taxon>
        <taxon>Sinosporangium</taxon>
    </lineage>
</organism>
<feature type="transmembrane region" description="Helical" evidence="7">
    <location>
        <begin position="173"/>
        <end position="195"/>
    </location>
</feature>
<dbReference type="EMBL" id="BOOW01000018">
    <property type="protein sequence ID" value="GII92704.1"/>
    <property type="molecule type" value="Genomic_DNA"/>
</dbReference>
<dbReference type="PROSITE" id="PS50928">
    <property type="entry name" value="ABC_TM1"/>
    <property type="match status" value="1"/>
</dbReference>
<keyword evidence="6 7" id="KW-0472">Membrane</keyword>
<dbReference type="InterPro" id="IPR035906">
    <property type="entry name" value="MetI-like_sf"/>
</dbReference>
<evidence type="ECO:0000256" key="1">
    <source>
        <dbReference type="ARBA" id="ARBA00004651"/>
    </source>
</evidence>
<dbReference type="PANTHER" id="PTHR43163:SF6">
    <property type="entry name" value="DIPEPTIDE TRANSPORT SYSTEM PERMEASE PROTEIN DPPB-RELATED"/>
    <property type="match status" value="1"/>
</dbReference>
<dbReference type="Pfam" id="PF19300">
    <property type="entry name" value="BPD_transp_1_N"/>
    <property type="match status" value="1"/>
</dbReference>
<feature type="transmembrane region" description="Helical" evidence="7">
    <location>
        <begin position="133"/>
        <end position="161"/>
    </location>
</feature>
<evidence type="ECO:0000256" key="7">
    <source>
        <dbReference type="RuleBase" id="RU363032"/>
    </source>
</evidence>
<reference evidence="9" key="1">
    <citation type="submission" date="2021-01" db="EMBL/GenBank/DDBJ databases">
        <title>Whole genome shotgun sequence of Sinosporangium siamense NBRC 109515.</title>
        <authorList>
            <person name="Komaki H."/>
            <person name="Tamura T."/>
        </authorList>
    </citation>
    <scope>NUCLEOTIDE SEQUENCE</scope>
    <source>
        <strain evidence="9">NBRC 109515</strain>
    </source>
</reference>
<evidence type="ECO:0000313" key="9">
    <source>
        <dbReference type="EMBL" id="GII92704.1"/>
    </source>
</evidence>
<evidence type="ECO:0000256" key="5">
    <source>
        <dbReference type="ARBA" id="ARBA00022989"/>
    </source>
</evidence>
<accession>A0A919VC23</accession>
<comment type="similarity">
    <text evidence="7">Belongs to the binding-protein-dependent transport system permease family.</text>
</comment>
<keyword evidence="5 7" id="KW-1133">Transmembrane helix</keyword>
<dbReference type="InterPro" id="IPR045621">
    <property type="entry name" value="BPD_transp_1_N"/>
</dbReference>
<name>A0A919VC23_9ACTN</name>
<evidence type="ECO:0000259" key="8">
    <source>
        <dbReference type="PROSITE" id="PS50928"/>
    </source>
</evidence>
<keyword evidence="4 7" id="KW-0812">Transmembrane</keyword>
<proteinExistence type="inferred from homology"/>
<dbReference type="Gene3D" id="1.10.3720.10">
    <property type="entry name" value="MetI-like"/>
    <property type="match status" value="1"/>
</dbReference>
<dbReference type="Proteomes" id="UP000606172">
    <property type="component" value="Unassembled WGS sequence"/>
</dbReference>
<evidence type="ECO:0000256" key="2">
    <source>
        <dbReference type="ARBA" id="ARBA00022448"/>
    </source>
</evidence>
<feature type="transmembrane region" description="Helical" evidence="7">
    <location>
        <begin position="280"/>
        <end position="303"/>
    </location>
</feature>
<dbReference type="GO" id="GO:0005886">
    <property type="term" value="C:plasma membrane"/>
    <property type="evidence" value="ECO:0007669"/>
    <property type="project" value="UniProtKB-SubCell"/>
</dbReference>
<dbReference type="InterPro" id="IPR000515">
    <property type="entry name" value="MetI-like"/>
</dbReference>
<dbReference type="GO" id="GO:0071916">
    <property type="term" value="F:dipeptide transmembrane transporter activity"/>
    <property type="evidence" value="ECO:0007669"/>
    <property type="project" value="TreeGrafter"/>
</dbReference>
<keyword evidence="10" id="KW-1185">Reference proteome</keyword>
<dbReference type="AlphaFoldDB" id="A0A919VC23"/>
<feature type="transmembrane region" description="Helical" evidence="7">
    <location>
        <begin position="102"/>
        <end position="121"/>
    </location>
</feature>